<keyword evidence="4" id="KW-0472">Membrane</keyword>
<evidence type="ECO:0000256" key="2">
    <source>
        <dbReference type="ARBA" id="ARBA00006275"/>
    </source>
</evidence>
<evidence type="ECO:0000256" key="6">
    <source>
        <dbReference type="SAM" id="SignalP"/>
    </source>
</evidence>
<organism evidence="9 10">
    <name type="scientific">Segatella copri</name>
    <dbReference type="NCBI Taxonomy" id="165179"/>
    <lineage>
        <taxon>Bacteria</taxon>
        <taxon>Pseudomonadati</taxon>
        <taxon>Bacteroidota</taxon>
        <taxon>Bacteroidia</taxon>
        <taxon>Bacteroidales</taxon>
        <taxon>Prevotellaceae</taxon>
        <taxon>Segatella</taxon>
    </lineage>
</organism>
<comment type="similarity">
    <text evidence="2">Belongs to the SusD family.</text>
</comment>
<comment type="subcellular location">
    <subcellularLocation>
        <location evidence="1">Cell outer membrane</location>
    </subcellularLocation>
</comment>
<evidence type="ECO:0000256" key="4">
    <source>
        <dbReference type="ARBA" id="ARBA00023136"/>
    </source>
</evidence>
<feature type="chain" id="PRO_5043278685" evidence="6">
    <location>
        <begin position="25"/>
        <end position="557"/>
    </location>
</feature>
<feature type="domain" description="RagB/SusD" evidence="7">
    <location>
        <begin position="269"/>
        <end position="556"/>
    </location>
</feature>
<keyword evidence="5" id="KW-0998">Cell outer membrane</keyword>
<dbReference type="Gene3D" id="1.25.40.390">
    <property type="match status" value="1"/>
</dbReference>
<keyword evidence="3 6" id="KW-0732">Signal</keyword>
<dbReference type="InterPro" id="IPR033985">
    <property type="entry name" value="SusD-like_N"/>
</dbReference>
<comment type="caution">
    <text evidence="9">The sequence shown here is derived from an EMBL/GenBank/DDBJ whole genome shotgun (WGS) entry which is preliminary data.</text>
</comment>
<evidence type="ECO:0000256" key="3">
    <source>
        <dbReference type="ARBA" id="ARBA00022729"/>
    </source>
</evidence>
<dbReference type="RefSeq" id="WP_153092757.1">
    <property type="nucleotide sequence ID" value="NZ_JBALJY010000011.1"/>
</dbReference>
<accession>A0AA90ZPU4</accession>
<gene>
    <name evidence="9" type="ORF">F7D71_07135</name>
</gene>
<evidence type="ECO:0000256" key="1">
    <source>
        <dbReference type="ARBA" id="ARBA00004442"/>
    </source>
</evidence>
<reference evidence="10" key="1">
    <citation type="submission" date="2019-09" db="EMBL/GenBank/DDBJ databases">
        <title>Distinct polysaccharide growth profiles of human intestinal Prevotella copri isolates.</title>
        <authorList>
            <person name="Fehlner-Peach H."/>
            <person name="Magnabosco C."/>
            <person name="Raghavan V."/>
            <person name="Scher J.U."/>
            <person name="Tett A."/>
            <person name="Cox L.M."/>
            <person name="Gottsegen C."/>
            <person name="Watters A."/>
            <person name="Wiltshire- Gordon J.D."/>
            <person name="Segata N."/>
            <person name="Bonneau R."/>
            <person name="Littman D.R."/>
        </authorList>
    </citation>
    <scope>NUCLEOTIDE SEQUENCE [LARGE SCALE GENOMIC DNA]</scope>
    <source>
        <strain evidence="10">BU41712</strain>
    </source>
</reference>
<evidence type="ECO:0000256" key="5">
    <source>
        <dbReference type="ARBA" id="ARBA00023237"/>
    </source>
</evidence>
<evidence type="ECO:0000259" key="8">
    <source>
        <dbReference type="Pfam" id="PF14322"/>
    </source>
</evidence>
<dbReference type="Pfam" id="PF07980">
    <property type="entry name" value="SusD_RagB"/>
    <property type="match status" value="1"/>
</dbReference>
<evidence type="ECO:0000259" key="7">
    <source>
        <dbReference type="Pfam" id="PF07980"/>
    </source>
</evidence>
<evidence type="ECO:0000313" key="10">
    <source>
        <dbReference type="Proteomes" id="UP000423156"/>
    </source>
</evidence>
<dbReference type="GO" id="GO:0009279">
    <property type="term" value="C:cell outer membrane"/>
    <property type="evidence" value="ECO:0007669"/>
    <property type="project" value="UniProtKB-SubCell"/>
</dbReference>
<proteinExistence type="inferred from homology"/>
<dbReference type="PROSITE" id="PS51257">
    <property type="entry name" value="PROKAR_LIPOPROTEIN"/>
    <property type="match status" value="1"/>
</dbReference>
<dbReference type="AlphaFoldDB" id="A0AA90ZPU4"/>
<dbReference type="InterPro" id="IPR011990">
    <property type="entry name" value="TPR-like_helical_dom_sf"/>
</dbReference>
<dbReference type="InterPro" id="IPR012944">
    <property type="entry name" value="SusD_RagB_dom"/>
</dbReference>
<sequence>MKFSVNIKYMAVAAALMGSSITFQSCNDFLDLKPQGAFTEAQLDDSSVEGLMSAAYAGLEAHFFGNNESFAGPITNWVFDVRSDDALKGGGGISMEQNIHQLEISNITSDNATALFKWRNDFYAISRVHKAMNAIDMADNVNNKEALLGELKTLRAYFYFDLMRIFDRIPYFTENEDPNGKRIDEYTRDQIFGFIKQDLESAYNVLPESQSQVGRFNKYVAAAILAKVNAFTGNYAEVEKWSDMVIKSNKYSLYNNYGDMSKIAFNNKNESVMAIQFSTGNNNMHINWSNLLNTTMSEGNLFGNGDDFFLGSQNLVDAFATDENGLPYLDGSEHYVKTSVDGANDYQGNVDPRLDFTVGRLGMPFRGHTYNMNWCRAYEIYGEYSDKKCMIDPSSPDMVQGFPWGASGLNFCLIRYADIVLLKAEALIEQNKDLAEARNLINSVRQKAQRSVDADYSPVDLDPTKANYEVGLYPDDSKWTQDYARKAVRMERRLELALEGNRWFDLVRWGNVVDTVNKYMQSEKRYHSYYEGASISKDEIFLPTPYDEVNNSNGLYK</sequence>
<dbReference type="EMBL" id="VZBZ01000093">
    <property type="protein sequence ID" value="MQN77636.1"/>
    <property type="molecule type" value="Genomic_DNA"/>
</dbReference>
<feature type="domain" description="SusD-like N-terminal" evidence="8">
    <location>
        <begin position="95"/>
        <end position="228"/>
    </location>
</feature>
<dbReference type="Proteomes" id="UP000423156">
    <property type="component" value="Unassembled WGS sequence"/>
</dbReference>
<evidence type="ECO:0000313" key="9">
    <source>
        <dbReference type="EMBL" id="MQN77636.1"/>
    </source>
</evidence>
<dbReference type="Pfam" id="PF14322">
    <property type="entry name" value="SusD-like_3"/>
    <property type="match status" value="1"/>
</dbReference>
<dbReference type="SUPFAM" id="SSF48452">
    <property type="entry name" value="TPR-like"/>
    <property type="match status" value="1"/>
</dbReference>
<name>A0AA90ZPU4_9BACT</name>
<feature type="signal peptide" evidence="6">
    <location>
        <begin position="1"/>
        <end position="24"/>
    </location>
</feature>
<protein>
    <submittedName>
        <fullName evidence="9">RagB/SusD family nutrient uptake outer membrane protein</fullName>
    </submittedName>
</protein>